<protein>
    <recommendedName>
        <fullName evidence="5">B box-type domain-containing protein</fullName>
    </recommendedName>
</protein>
<evidence type="ECO:0000259" key="5">
    <source>
        <dbReference type="SMART" id="SM00336"/>
    </source>
</evidence>
<dbReference type="SMART" id="SM00336">
    <property type="entry name" value="BBOX"/>
    <property type="match status" value="1"/>
</dbReference>
<dbReference type="GO" id="GO:0008270">
    <property type="term" value="F:zinc ion binding"/>
    <property type="evidence" value="ECO:0007669"/>
    <property type="project" value="UniProtKB-KW"/>
</dbReference>
<evidence type="ECO:0000256" key="4">
    <source>
        <dbReference type="SAM" id="MobiDB-lite"/>
    </source>
</evidence>
<gene>
    <name evidence="6" type="ORF">SAY87_002335</name>
</gene>
<evidence type="ECO:0000256" key="1">
    <source>
        <dbReference type="ARBA" id="ARBA00022723"/>
    </source>
</evidence>
<reference evidence="6 7" key="1">
    <citation type="journal article" date="2023" name="Hortic Res">
        <title>Pangenome of water caltrop reveals structural variations and asymmetric subgenome divergence after allopolyploidization.</title>
        <authorList>
            <person name="Zhang X."/>
            <person name="Chen Y."/>
            <person name="Wang L."/>
            <person name="Yuan Y."/>
            <person name="Fang M."/>
            <person name="Shi L."/>
            <person name="Lu R."/>
            <person name="Comes H.P."/>
            <person name="Ma Y."/>
            <person name="Chen Y."/>
            <person name="Huang G."/>
            <person name="Zhou Y."/>
            <person name="Zheng Z."/>
            <person name="Qiu Y."/>
        </authorList>
    </citation>
    <scope>NUCLEOTIDE SEQUENCE [LARGE SCALE GENOMIC DNA]</scope>
    <source>
        <tissue evidence="6">Roots</tissue>
    </source>
</reference>
<evidence type="ECO:0000313" key="7">
    <source>
        <dbReference type="Proteomes" id="UP001345219"/>
    </source>
</evidence>
<comment type="caution">
    <text evidence="6">The sequence shown here is derived from an EMBL/GenBank/DDBJ whole genome shotgun (WGS) entry which is preliminary data.</text>
</comment>
<keyword evidence="7" id="KW-1185">Reference proteome</keyword>
<dbReference type="Proteomes" id="UP001345219">
    <property type="component" value="Chromosome 2"/>
</dbReference>
<dbReference type="InterPro" id="IPR049808">
    <property type="entry name" value="CONSTANS-like_Bbox1"/>
</dbReference>
<dbReference type="CDD" id="cd19821">
    <property type="entry name" value="Bbox1_BBX-like"/>
    <property type="match status" value="1"/>
</dbReference>
<dbReference type="PANTHER" id="PTHR31717">
    <property type="entry name" value="ZINC FINGER PROTEIN CONSTANS-LIKE 10"/>
    <property type="match status" value="1"/>
</dbReference>
<keyword evidence="1" id="KW-0479">Metal-binding</keyword>
<dbReference type="EMBL" id="JAXIOK010000015">
    <property type="protein sequence ID" value="KAK4754231.1"/>
    <property type="molecule type" value="Genomic_DNA"/>
</dbReference>
<feature type="compositionally biased region" description="Basic and acidic residues" evidence="4">
    <location>
        <begin position="135"/>
        <end position="144"/>
    </location>
</feature>
<dbReference type="AlphaFoldDB" id="A0AAN7PUQ9"/>
<feature type="region of interest" description="Disordered" evidence="4">
    <location>
        <begin position="134"/>
        <end position="168"/>
    </location>
</feature>
<proteinExistence type="predicted"/>
<dbReference type="InterPro" id="IPR000315">
    <property type="entry name" value="Znf_B-box"/>
</dbReference>
<feature type="domain" description="B box-type" evidence="5">
    <location>
        <begin position="1"/>
        <end position="47"/>
    </location>
</feature>
<dbReference type="PANTHER" id="PTHR31717:SF142">
    <property type="entry name" value="B-BOX DOMAIN PROTEIN 30-RELATED"/>
    <property type="match status" value="1"/>
</dbReference>
<accession>A0AAN7PUQ9</accession>
<keyword evidence="2" id="KW-0863">Zinc-finger</keyword>
<sequence>MVSRVCDLCGGDASLYCDSDSAFLCFRCDADVHGANFLVARHIRYSVCSSCRSLGENHLSGARISPLPAFCRSCSGESPCPGEEDSDSLTSESDCISSTGSASVSVKAKIRQERRGCKGEALERFSSASSLTEISGKDSARLPSREVISPSPSADRGKKRSTRSSPAVTRLDARAEAILGIWRQSMGLTSSVVDWAARALGSYDGETTALLLPRRILLAASFWLGVRMCGGTRNATWQQQIRRLEELSGVPAKLIVAAAAKIARAAAVRRAARRGHEEGCGECSA</sequence>
<keyword evidence="3" id="KW-0862">Zinc</keyword>
<evidence type="ECO:0000313" key="6">
    <source>
        <dbReference type="EMBL" id="KAK4754231.1"/>
    </source>
</evidence>
<name>A0AAN7PUQ9_9MYRT</name>
<evidence type="ECO:0000256" key="2">
    <source>
        <dbReference type="ARBA" id="ARBA00022771"/>
    </source>
</evidence>
<evidence type="ECO:0000256" key="3">
    <source>
        <dbReference type="ARBA" id="ARBA00022833"/>
    </source>
</evidence>
<organism evidence="6 7">
    <name type="scientific">Trapa incisa</name>
    <dbReference type="NCBI Taxonomy" id="236973"/>
    <lineage>
        <taxon>Eukaryota</taxon>
        <taxon>Viridiplantae</taxon>
        <taxon>Streptophyta</taxon>
        <taxon>Embryophyta</taxon>
        <taxon>Tracheophyta</taxon>
        <taxon>Spermatophyta</taxon>
        <taxon>Magnoliopsida</taxon>
        <taxon>eudicotyledons</taxon>
        <taxon>Gunneridae</taxon>
        <taxon>Pentapetalae</taxon>
        <taxon>rosids</taxon>
        <taxon>malvids</taxon>
        <taxon>Myrtales</taxon>
        <taxon>Lythraceae</taxon>
        <taxon>Trapa</taxon>
    </lineage>
</organism>